<dbReference type="Bgee" id="ENSELUG00000018326">
    <property type="expression patterns" value="Expressed in liver and 15 other cell types or tissues"/>
</dbReference>
<dbReference type="InParanoid" id="A0A3P9ACV5"/>
<organism evidence="1 2">
    <name type="scientific">Esox lucius</name>
    <name type="common">Northern pike</name>
    <dbReference type="NCBI Taxonomy" id="8010"/>
    <lineage>
        <taxon>Eukaryota</taxon>
        <taxon>Metazoa</taxon>
        <taxon>Chordata</taxon>
        <taxon>Craniata</taxon>
        <taxon>Vertebrata</taxon>
        <taxon>Euteleostomi</taxon>
        <taxon>Actinopterygii</taxon>
        <taxon>Neopterygii</taxon>
        <taxon>Teleostei</taxon>
        <taxon>Protacanthopterygii</taxon>
        <taxon>Esociformes</taxon>
        <taxon>Esocidae</taxon>
        <taxon>Esox</taxon>
    </lineage>
</organism>
<protein>
    <submittedName>
        <fullName evidence="1">Uncharacterized protein</fullName>
    </submittedName>
</protein>
<sequence>GAAQSAGGAGKKQALGFSFGTAQPEKQALGFSFGTAQPEKQALGFSFGTAQPEKQALGFSFGTAQPEKQALGFSFGTAQPEKQPEKFNTLTRPKQPVSLLEFIDLKAIEVSIFNTIAETQRPQGSVFGASSELQQPGRFCTTSYPVFGLHSLKGLTPKP</sequence>
<accession>A0A3P9ACV5</accession>
<proteinExistence type="predicted"/>
<reference evidence="1" key="2">
    <citation type="submission" date="2020-02" db="EMBL/GenBank/DDBJ databases">
        <title>Esox lucius (northern pike) genome, fEsoLuc1, primary haplotype.</title>
        <authorList>
            <person name="Myers G."/>
            <person name="Karagic N."/>
            <person name="Meyer A."/>
            <person name="Pippel M."/>
            <person name="Reichard M."/>
            <person name="Winkler S."/>
            <person name="Tracey A."/>
            <person name="Sims Y."/>
            <person name="Howe K."/>
            <person name="Rhie A."/>
            <person name="Formenti G."/>
            <person name="Durbin R."/>
            <person name="Fedrigo O."/>
            <person name="Jarvis E.D."/>
        </authorList>
    </citation>
    <scope>NUCLEOTIDE SEQUENCE [LARGE SCALE GENOMIC DNA]</scope>
</reference>
<dbReference type="Ensembl" id="ENSELUT00000028902.3">
    <property type="protein sequence ID" value="ENSELUP00000038444.1"/>
    <property type="gene ID" value="ENSELUG00000018326.3"/>
</dbReference>
<dbReference type="Proteomes" id="UP000265140">
    <property type="component" value="Chromosome 7"/>
</dbReference>
<reference evidence="1" key="3">
    <citation type="submission" date="2025-08" db="UniProtKB">
        <authorList>
            <consortium name="Ensembl"/>
        </authorList>
    </citation>
    <scope>IDENTIFICATION</scope>
</reference>
<gene>
    <name evidence="1" type="primary">MYL7</name>
</gene>
<name>A0A3P9ACV5_ESOLU</name>
<reference evidence="1" key="4">
    <citation type="submission" date="2025-09" db="UniProtKB">
        <authorList>
            <consortium name="Ensembl"/>
        </authorList>
    </citation>
    <scope>IDENTIFICATION</scope>
</reference>
<keyword evidence="2" id="KW-1185">Reference proteome</keyword>
<dbReference type="AlphaFoldDB" id="A0A3P9ACV5"/>
<reference evidence="2" key="1">
    <citation type="journal article" date="2014" name="PLoS ONE">
        <title>The genome and linkage map of the northern pike (Esox lucius): conserved synteny revealed between the salmonid sister group and the Neoteleostei.</title>
        <authorList>
            <person name="Rondeau E.B."/>
            <person name="Minkley D.R."/>
            <person name="Leong J.S."/>
            <person name="Messmer A.M."/>
            <person name="Jantzen J.R."/>
            <person name="von Schalburg K.R."/>
            <person name="Lemon C."/>
            <person name="Bird N.H."/>
            <person name="Koop B.F."/>
        </authorList>
    </citation>
    <scope>NUCLEOTIDE SEQUENCE</scope>
</reference>
<evidence type="ECO:0000313" key="1">
    <source>
        <dbReference type="Ensembl" id="ENSELUP00000038444.1"/>
    </source>
</evidence>
<evidence type="ECO:0000313" key="2">
    <source>
        <dbReference type="Proteomes" id="UP000265140"/>
    </source>
</evidence>